<dbReference type="Gene3D" id="3.20.20.100">
    <property type="entry name" value="NADP-dependent oxidoreductase domain"/>
    <property type="match status" value="1"/>
</dbReference>
<dbReference type="InterPro" id="IPR036812">
    <property type="entry name" value="NAD(P)_OxRdtase_dom_sf"/>
</dbReference>
<keyword evidence="2" id="KW-0560">Oxidoreductase</keyword>
<proteinExistence type="predicted"/>
<evidence type="ECO:0000313" key="4">
    <source>
        <dbReference type="EMBL" id="KAL3507823.1"/>
    </source>
</evidence>
<dbReference type="EMBL" id="JBJUIK010000013">
    <property type="protein sequence ID" value="KAL3507823.1"/>
    <property type="molecule type" value="Genomic_DNA"/>
</dbReference>
<dbReference type="GO" id="GO:0016491">
    <property type="term" value="F:oxidoreductase activity"/>
    <property type="evidence" value="ECO:0007669"/>
    <property type="project" value="UniProtKB-KW"/>
</dbReference>
<gene>
    <name evidence="4" type="ORF">ACH5RR_033205</name>
</gene>
<dbReference type="Pfam" id="PF00248">
    <property type="entry name" value="Aldo_ket_red"/>
    <property type="match status" value="1"/>
</dbReference>
<sequence length="215" mass="24330">MIQEAFNRGITFFDIADAYGGNETLVGKPTSLKRLDIDYIDLYYQHKVDVSMPIEETMEKLRKLVKEGKIKYIGLYEASMDTTRRAYAVHPITAIKMEYSLLTREIEQDIVPLCRELGTGIMAYSSLGHGFFGGKAVVEDVPSKSLLVWTTKLRNLENNIGSLALKFTNEDLDEIFAAIPIDGMASARDLESFSKYDWKLATVPPRKHQVNLEII</sequence>
<dbReference type="AlphaFoldDB" id="A0ABD2YKC4"/>
<dbReference type="InterPro" id="IPR023210">
    <property type="entry name" value="NADP_OxRdtase_dom"/>
</dbReference>
<comment type="caution">
    <text evidence="4">The sequence shown here is derived from an EMBL/GenBank/DDBJ whole genome shotgun (WGS) entry which is preliminary data.</text>
</comment>
<accession>A0ABD2YKC4</accession>
<dbReference type="PANTHER" id="PTHR43625">
    <property type="entry name" value="AFLATOXIN B1 ALDEHYDE REDUCTASE"/>
    <property type="match status" value="1"/>
</dbReference>
<dbReference type="SUPFAM" id="SSF51430">
    <property type="entry name" value="NAD(P)-linked oxidoreductase"/>
    <property type="match status" value="1"/>
</dbReference>
<protein>
    <recommendedName>
        <fullName evidence="3">NADP-dependent oxidoreductase domain-containing protein</fullName>
    </recommendedName>
</protein>
<dbReference type="Proteomes" id="UP001630127">
    <property type="component" value="Unassembled WGS sequence"/>
</dbReference>
<name>A0ABD2YKC4_9GENT</name>
<dbReference type="PANTHER" id="PTHR43625:SF65">
    <property type="entry name" value="NADP-DEPENDENT OXIDOREDUCTASE DOMAIN-CONTAINING PROTEIN"/>
    <property type="match status" value="1"/>
</dbReference>
<keyword evidence="1" id="KW-0521">NADP</keyword>
<evidence type="ECO:0000256" key="2">
    <source>
        <dbReference type="ARBA" id="ARBA00023002"/>
    </source>
</evidence>
<organism evidence="4 5">
    <name type="scientific">Cinchona calisaya</name>
    <dbReference type="NCBI Taxonomy" id="153742"/>
    <lineage>
        <taxon>Eukaryota</taxon>
        <taxon>Viridiplantae</taxon>
        <taxon>Streptophyta</taxon>
        <taxon>Embryophyta</taxon>
        <taxon>Tracheophyta</taxon>
        <taxon>Spermatophyta</taxon>
        <taxon>Magnoliopsida</taxon>
        <taxon>eudicotyledons</taxon>
        <taxon>Gunneridae</taxon>
        <taxon>Pentapetalae</taxon>
        <taxon>asterids</taxon>
        <taxon>lamiids</taxon>
        <taxon>Gentianales</taxon>
        <taxon>Rubiaceae</taxon>
        <taxon>Cinchonoideae</taxon>
        <taxon>Cinchoneae</taxon>
        <taxon>Cinchona</taxon>
    </lineage>
</organism>
<reference evidence="4 5" key="1">
    <citation type="submission" date="2024-11" db="EMBL/GenBank/DDBJ databases">
        <title>A near-complete genome assembly of Cinchona calisaya.</title>
        <authorList>
            <person name="Lian D.C."/>
            <person name="Zhao X.W."/>
            <person name="Wei L."/>
        </authorList>
    </citation>
    <scope>NUCLEOTIDE SEQUENCE [LARGE SCALE GENOMIC DNA]</scope>
    <source>
        <tissue evidence="4">Nenye</tissue>
    </source>
</reference>
<evidence type="ECO:0000313" key="5">
    <source>
        <dbReference type="Proteomes" id="UP001630127"/>
    </source>
</evidence>
<feature type="domain" description="NADP-dependent oxidoreductase" evidence="3">
    <location>
        <begin position="30"/>
        <end position="137"/>
    </location>
</feature>
<keyword evidence="5" id="KW-1185">Reference proteome</keyword>
<evidence type="ECO:0000259" key="3">
    <source>
        <dbReference type="Pfam" id="PF00248"/>
    </source>
</evidence>
<dbReference type="InterPro" id="IPR050791">
    <property type="entry name" value="Aldo-Keto_reductase"/>
</dbReference>
<evidence type="ECO:0000256" key="1">
    <source>
        <dbReference type="ARBA" id="ARBA00022857"/>
    </source>
</evidence>